<feature type="DNA-binding region" description="H-T-H motif" evidence="2">
    <location>
        <begin position="40"/>
        <end position="59"/>
    </location>
</feature>
<dbReference type="Proteomes" id="UP000570678">
    <property type="component" value="Unassembled WGS sequence"/>
</dbReference>
<feature type="region of interest" description="Disordered" evidence="3">
    <location>
        <begin position="194"/>
        <end position="215"/>
    </location>
</feature>
<keyword evidence="6" id="KW-1185">Reference proteome</keyword>
<evidence type="ECO:0000256" key="3">
    <source>
        <dbReference type="SAM" id="MobiDB-lite"/>
    </source>
</evidence>
<feature type="domain" description="HTH tetR-type" evidence="4">
    <location>
        <begin position="17"/>
        <end position="77"/>
    </location>
</feature>
<gene>
    <name evidence="5" type="ORF">HGA15_03145</name>
</gene>
<dbReference type="GO" id="GO:0000976">
    <property type="term" value="F:transcription cis-regulatory region binding"/>
    <property type="evidence" value="ECO:0007669"/>
    <property type="project" value="TreeGrafter"/>
</dbReference>
<reference evidence="5 6" key="1">
    <citation type="submission" date="2020-04" db="EMBL/GenBank/DDBJ databases">
        <title>MicrobeNet Type strains.</title>
        <authorList>
            <person name="Nicholson A.C."/>
        </authorList>
    </citation>
    <scope>NUCLEOTIDE SEQUENCE [LARGE SCALE GENOMIC DNA]</scope>
    <source>
        <strain evidence="5 6">JCM 3332</strain>
    </source>
</reference>
<dbReference type="PANTHER" id="PTHR30055">
    <property type="entry name" value="HTH-TYPE TRANSCRIPTIONAL REGULATOR RUTR"/>
    <property type="match status" value="1"/>
</dbReference>
<evidence type="ECO:0000313" key="5">
    <source>
        <dbReference type="EMBL" id="NKY55174.1"/>
    </source>
</evidence>
<evidence type="ECO:0000256" key="1">
    <source>
        <dbReference type="ARBA" id="ARBA00023125"/>
    </source>
</evidence>
<accession>A0A846YBP2</accession>
<dbReference type="GO" id="GO:0003700">
    <property type="term" value="F:DNA-binding transcription factor activity"/>
    <property type="evidence" value="ECO:0007669"/>
    <property type="project" value="TreeGrafter"/>
</dbReference>
<protein>
    <submittedName>
        <fullName evidence="5">TetR/AcrR family transcriptional regulator</fullName>
    </submittedName>
</protein>
<dbReference type="Gene3D" id="1.10.357.10">
    <property type="entry name" value="Tetracycline Repressor, domain 2"/>
    <property type="match status" value="1"/>
</dbReference>
<keyword evidence="1 2" id="KW-0238">DNA-binding</keyword>
<feature type="compositionally biased region" description="Gly residues" evidence="3">
    <location>
        <begin position="201"/>
        <end position="215"/>
    </location>
</feature>
<dbReference type="PRINTS" id="PR00455">
    <property type="entry name" value="HTHTETR"/>
</dbReference>
<dbReference type="AlphaFoldDB" id="A0A846YBP2"/>
<dbReference type="EMBL" id="JAAXOT010000001">
    <property type="protein sequence ID" value="NKY55174.1"/>
    <property type="molecule type" value="Genomic_DNA"/>
</dbReference>
<proteinExistence type="predicted"/>
<dbReference type="SUPFAM" id="SSF46689">
    <property type="entry name" value="Homeodomain-like"/>
    <property type="match status" value="1"/>
</dbReference>
<evidence type="ECO:0000259" key="4">
    <source>
        <dbReference type="PROSITE" id="PS50977"/>
    </source>
</evidence>
<dbReference type="InterPro" id="IPR050109">
    <property type="entry name" value="HTH-type_TetR-like_transc_reg"/>
</dbReference>
<evidence type="ECO:0000313" key="6">
    <source>
        <dbReference type="Proteomes" id="UP000570678"/>
    </source>
</evidence>
<dbReference type="PANTHER" id="PTHR30055:SF235">
    <property type="entry name" value="TRANSCRIPTIONAL REGULATORY PROTEIN"/>
    <property type="match status" value="1"/>
</dbReference>
<organism evidence="5 6">
    <name type="scientific">Nocardia flavorosea</name>
    <dbReference type="NCBI Taxonomy" id="53429"/>
    <lineage>
        <taxon>Bacteria</taxon>
        <taxon>Bacillati</taxon>
        <taxon>Actinomycetota</taxon>
        <taxon>Actinomycetes</taxon>
        <taxon>Mycobacteriales</taxon>
        <taxon>Nocardiaceae</taxon>
        <taxon>Nocardia</taxon>
    </lineage>
</organism>
<name>A0A846YBP2_9NOCA</name>
<evidence type="ECO:0000256" key="2">
    <source>
        <dbReference type="PROSITE-ProRule" id="PRU00335"/>
    </source>
</evidence>
<comment type="caution">
    <text evidence="5">The sequence shown here is derived from an EMBL/GenBank/DDBJ whole genome shotgun (WGS) entry which is preliminary data.</text>
</comment>
<dbReference type="RefSeq" id="WP_062970265.1">
    <property type="nucleotide sequence ID" value="NZ_JAAXOT010000001.1"/>
</dbReference>
<dbReference type="PROSITE" id="PS50977">
    <property type="entry name" value="HTH_TETR_2"/>
    <property type="match status" value="1"/>
</dbReference>
<sequence>MEESRRPADAEAGSGSLSSRSALLDAAQQIMLEDGYAAVSSRRLGARAGVNPALVYYYFGNMDSLFVALFRRGSERSYQRLLEAAESEQPLWALWDAIHHQSRTALTMEFVSLATHRPSIRSEIAQSSKRFRELQLEIVSGALRDRDPGPWTPLTLVMLMSSVSRFLRIEEAFDIDAGHSEITAVVEEFLEQVEGPRNTGDHGGVPRGGAGSSAQ</sequence>
<dbReference type="InterPro" id="IPR009057">
    <property type="entry name" value="Homeodomain-like_sf"/>
</dbReference>
<dbReference type="InterPro" id="IPR001647">
    <property type="entry name" value="HTH_TetR"/>
</dbReference>
<dbReference type="Pfam" id="PF00440">
    <property type="entry name" value="TetR_N"/>
    <property type="match status" value="1"/>
</dbReference>